<dbReference type="EMBL" id="DAAGBF010000001">
    <property type="protein sequence ID" value="HAB2337182.1"/>
    <property type="molecule type" value="Genomic_DNA"/>
</dbReference>
<evidence type="ECO:0000313" key="8">
    <source>
        <dbReference type="EMBL" id="HAB3866316.1"/>
    </source>
</evidence>
<dbReference type="EMBL" id="DAAGOG010000007">
    <property type="protein sequence ID" value="HAB3877522.1"/>
    <property type="molecule type" value="Genomic_DNA"/>
</dbReference>
<dbReference type="EMBL" id="DAAHBM010000009">
    <property type="protein sequence ID" value="HAB5429576.1"/>
    <property type="molecule type" value="Genomic_DNA"/>
</dbReference>
<reference evidence="5" key="1">
    <citation type="journal article" date="2018" name="Genome Biol.">
        <title>SKESA: strategic k-mer extension for scrupulous assemblies.</title>
        <authorList>
            <person name="Souvorov A."/>
            <person name="Agarwala R."/>
            <person name="Lipman D.J."/>
        </authorList>
    </citation>
    <scope>NUCLEOTIDE SEQUENCE</scope>
    <source>
        <strain evidence="5">Salmonella enterica</strain>
    </source>
</reference>
<evidence type="ECO:0000313" key="17">
    <source>
        <dbReference type="EMBL" id="HAB5740081.1"/>
    </source>
</evidence>
<evidence type="ECO:0000313" key="2">
    <source>
        <dbReference type="EMBL" id="HAB0991526.1"/>
    </source>
</evidence>
<comment type="caution">
    <text evidence="5">The sequence shown here is derived from an EMBL/GenBank/DDBJ whole genome shotgun (WGS) entry which is preliminary data.</text>
</comment>
<accession>A0A3U6XSQ1</accession>
<dbReference type="GO" id="GO:0016887">
    <property type="term" value="F:ATP hydrolysis activity"/>
    <property type="evidence" value="ECO:0007669"/>
    <property type="project" value="InterPro"/>
</dbReference>
<name>A0A3U6XSQ1_SALET</name>
<evidence type="ECO:0000313" key="4">
    <source>
        <dbReference type="EMBL" id="HAB1526913.1"/>
    </source>
</evidence>
<evidence type="ECO:0000313" key="13">
    <source>
        <dbReference type="EMBL" id="HAB5116643.1"/>
    </source>
</evidence>
<evidence type="ECO:0000259" key="1">
    <source>
        <dbReference type="Pfam" id="PF13304"/>
    </source>
</evidence>
<dbReference type="EMBL" id="DAAQYL010000027">
    <property type="protein sequence ID" value="HAE1397928.1"/>
    <property type="molecule type" value="Genomic_DNA"/>
</dbReference>
<evidence type="ECO:0000313" key="18">
    <source>
        <dbReference type="EMBL" id="HAB5951699.1"/>
    </source>
</evidence>
<dbReference type="GeneID" id="72516397"/>
<proteinExistence type="predicted"/>
<dbReference type="Gene3D" id="3.40.50.300">
    <property type="entry name" value="P-loop containing nucleotide triphosphate hydrolases"/>
    <property type="match status" value="1"/>
</dbReference>
<evidence type="ECO:0000313" key="11">
    <source>
        <dbReference type="EMBL" id="HAB3961342.1"/>
    </source>
</evidence>
<protein>
    <submittedName>
        <fullName evidence="5">AAA family ATPase</fullName>
    </submittedName>
</protein>
<evidence type="ECO:0000313" key="7">
    <source>
        <dbReference type="EMBL" id="HAB3846422.1"/>
    </source>
</evidence>
<evidence type="ECO:0000313" key="16">
    <source>
        <dbReference type="EMBL" id="HAB5592326.1"/>
    </source>
</evidence>
<evidence type="ECO:0000313" key="20">
    <source>
        <dbReference type="EMBL" id="HAE1262778.1"/>
    </source>
</evidence>
<evidence type="ECO:0000313" key="15">
    <source>
        <dbReference type="EMBL" id="HAB5429576.1"/>
    </source>
</evidence>
<dbReference type="EMBL" id="DAAGOH010000020">
    <property type="protein sequence ID" value="HAB3889138.1"/>
    <property type="molecule type" value="Genomic_DNA"/>
</dbReference>
<dbReference type="InterPro" id="IPR003959">
    <property type="entry name" value="ATPase_AAA_core"/>
</dbReference>
<dbReference type="EMBL" id="DAAFQC010000009">
    <property type="protein sequence ID" value="HAB1047871.1"/>
    <property type="molecule type" value="Genomic_DNA"/>
</dbReference>
<dbReference type="EMBL" id="DAAGOD010000017">
    <property type="protein sequence ID" value="HAB3866316.1"/>
    <property type="molecule type" value="Genomic_DNA"/>
</dbReference>
<evidence type="ECO:0000313" key="6">
    <source>
        <dbReference type="EMBL" id="HAB2337182.1"/>
    </source>
</evidence>
<dbReference type="AlphaFoldDB" id="A0A3U6XSQ1"/>
<organism evidence="5">
    <name type="scientific">Salmonella enterica I</name>
    <dbReference type="NCBI Taxonomy" id="59201"/>
    <lineage>
        <taxon>Bacteria</taxon>
        <taxon>Pseudomonadati</taxon>
        <taxon>Pseudomonadota</taxon>
        <taxon>Gammaproteobacteria</taxon>
        <taxon>Enterobacterales</taxon>
        <taxon>Enterobacteriaceae</taxon>
        <taxon>Salmonella</taxon>
    </lineage>
</organism>
<dbReference type="EMBL" id="DAAHFY010000001">
    <property type="protein sequence ID" value="HAB5951699.1"/>
    <property type="molecule type" value="Genomic_DNA"/>
</dbReference>
<evidence type="ECO:0000313" key="5">
    <source>
        <dbReference type="EMBL" id="HAB2309921.1"/>
    </source>
</evidence>
<dbReference type="PANTHER" id="PTHR40396">
    <property type="entry name" value="ATPASE-LIKE PROTEIN"/>
    <property type="match status" value="1"/>
</dbReference>
<dbReference type="EMBL" id="DAAHBR010000041">
    <property type="protein sequence ID" value="HAB5592326.1"/>
    <property type="molecule type" value="Genomic_DNA"/>
</dbReference>
<reference evidence="5" key="2">
    <citation type="submission" date="2019-10" db="EMBL/GenBank/DDBJ databases">
        <authorList>
            <consortium name="NCBI Pathogen Detection Project"/>
        </authorList>
    </citation>
    <scope>NUCLEOTIDE SEQUENCE</scope>
    <source>
        <strain evidence="5">Salmonella enterica</strain>
    </source>
</reference>
<dbReference type="EMBL" id="DAAGOA010000005">
    <property type="protein sequence ID" value="HAB3846422.1"/>
    <property type="molecule type" value="Genomic_DNA"/>
</dbReference>
<evidence type="ECO:0000313" key="10">
    <source>
        <dbReference type="EMBL" id="HAB3889138.1"/>
    </source>
</evidence>
<dbReference type="Pfam" id="PF13304">
    <property type="entry name" value="AAA_21"/>
    <property type="match status" value="1"/>
</dbReference>
<gene>
    <name evidence="21" type="ORF">G2946_07585</name>
    <name evidence="20" type="ORF">G2949_23705</name>
    <name evidence="2" type="ORF">GB000_21455</name>
    <name evidence="16" type="ORF">GB140_17780</name>
    <name evidence="14" type="ORF">GB197_16680</name>
    <name evidence="15" type="ORF">GB225_16085</name>
    <name evidence="6" type="ORF">GB336_03155</name>
    <name evidence="11" type="ORF">GB387_18730</name>
    <name evidence="4" type="ORF">GB407_20600</name>
    <name evidence="8" type="ORF">GB443_18990</name>
    <name evidence="13" type="ORF">GB530_16675</name>
    <name evidence="7" type="ORF">GBV38_08805</name>
    <name evidence="18" type="ORF">GBV52_00320</name>
    <name evidence="5" type="ORF">GBV65_23255</name>
    <name evidence="9" type="ORF">GBV69_07020</name>
    <name evidence="10" type="ORF">GBW17_20210</name>
    <name evidence="3" type="ORF">GBW39_13840</name>
    <name evidence="17" type="ORF">GBW51_19820</name>
    <name evidence="19" type="ORF">GBX03_00185</name>
    <name evidence="12" type="ORF">GBY31_10350</name>
</gene>
<evidence type="ECO:0000313" key="3">
    <source>
        <dbReference type="EMBL" id="HAB1047871.1"/>
    </source>
</evidence>
<evidence type="ECO:0000313" key="9">
    <source>
        <dbReference type="EMBL" id="HAB3877522.1"/>
    </source>
</evidence>
<dbReference type="RefSeq" id="WP_053444894.1">
    <property type="nucleotide sequence ID" value="NZ_CP020492.1"/>
</dbReference>
<evidence type="ECO:0000313" key="12">
    <source>
        <dbReference type="EMBL" id="HAB3982285.1"/>
    </source>
</evidence>
<sequence>MLIEFNVENYLSIKNKQTFSLIANKSNELEENIFTVEGNVNLNVLKSAVIYGANAAGKSNVLLAVRAMMDIVTQSASNTQAGEEVPVFPFKLDSDSIKNPTEFEVTFIAEGIRYQFGFSATNERIIDEWLFAYPKGRPQKWYFRAWDEEKQEYEWDFGASLLGEKQVWQRSTRNNALFLSTAVQLNSEQLKPVFTWFKKTLRLSGIKGWANTFSAKRCTEDTKKDILNFLKAADIGIDDVLVTKEKFNPDDLPSDMPDDIKKIVISNMKDKDIFDVTTVHYNDKGEPVSFSLEEESHGTQKLFSLAGPWLDALDNGYVLFIDELHDTLHPKLVSFLVNLFNSPDTNKKGAQLIFSTHETSILNQSIFRRDQVWFCEKNELSETNLYPLTDFSPRKGRENLEAAYLDGRYGALPFIKKLTGI</sequence>
<feature type="domain" description="ATPase AAA-type core" evidence="1">
    <location>
        <begin position="48"/>
        <end position="363"/>
    </location>
</feature>
<dbReference type="EMBL" id="DAAFUI010000117">
    <property type="protein sequence ID" value="HAB1526913.1"/>
    <property type="molecule type" value="Genomic_DNA"/>
</dbReference>
<evidence type="ECO:0000313" key="19">
    <source>
        <dbReference type="EMBL" id="HAB6270270.1"/>
    </source>
</evidence>
<evidence type="ECO:0000313" key="14">
    <source>
        <dbReference type="EMBL" id="HAB5416131.1"/>
    </source>
</evidence>
<dbReference type="EMBL" id="DAAGAV010000044">
    <property type="protein sequence ID" value="HAB2309921.1"/>
    <property type="molecule type" value="Genomic_DNA"/>
</dbReference>
<dbReference type="EMBL" id="DAAGYV010000042">
    <property type="protein sequence ID" value="HAB5116643.1"/>
    <property type="molecule type" value="Genomic_DNA"/>
</dbReference>
<dbReference type="EMBL" id="DAAGOY010000014">
    <property type="protein sequence ID" value="HAB3961342.1"/>
    <property type="molecule type" value="Genomic_DNA"/>
</dbReference>
<dbReference type="EMBL" id="DAAHEC010000015">
    <property type="protein sequence ID" value="HAB5740081.1"/>
    <property type="molecule type" value="Genomic_DNA"/>
</dbReference>
<dbReference type="InterPro" id="IPR027417">
    <property type="entry name" value="P-loop_NTPase"/>
</dbReference>
<dbReference type="EMBL" id="DAAHIP010000001">
    <property type="protein sequence ID" value="HAB6270270.1"/>
    <property type="molecule type" value="Genomic_DNA"/>
</dbReference>
<dbReference type="EMBL" id="DAAFPU010000082">
    <property type="protein sequence ID" value="HAB0991526.1"/>
    <property type="molecule type" value="Genomic_DNA"/>
</dbReference>
<dbReference type="GO" id="GO:0005524">
    <property type="term" value="F:ATP binding"/>
    <property type="evidence" value="ECO:0007669"/>
    <property type="project" value="InterPro"/>
</dbReference>
<dbReference type="EMBL" id="DAAGPD010000007">
    <property type="protein sequence ID" value="HAB3982285.1"/>
    <property type="molecule type" value="Genomic_DNA"/>
</dbReference>
<dbReference type="EMBL" id="DAAHBI010000058">
    <property type="protein sequence ID" value="HAB5416131.1"/>
    <property type="molecule type" value="Genomic_DNA"/>
</dbReference>
<evidence type="ECO:0000313" key="21">
    <source>
        <dbReference type="EMBL" id="HAE1397928.1"/>
    </source>
</evidence>
<dbReference type="EMBL" id="DAAQXI010000257">
    <property type="protein sequence ID" value="HAE1262778.1"/>
    <property type="molecule type" value="Genomic_DNA"/>
</dbReference>
<dbReference type="SUPFAM" id="SSF52540">
    <property type="entry name" value="P-loop containing nucleoside triphosphate hydrolases"/>
    <property type="match status" value="1"/>
</dbReference>
<dbReference type="PANTHER" id="PTHR40396:SF1">
    <property type="entry name" value="ATPASE AAA-TYPE CORE DOMAIN-CONTAINING PROTEIN"/>
    <property type="match status" value="1"/>
</dbReference>